<sequence length="405" mass="43940">MTEIRREVAVIGGGLVGYGAALGLAKAGFETILIAPQAPDDRRSTALIGSSLDFLATCGLIGEIERAGEPLRVMRIIDDTMRLFRAPNIEFHASEIDRDAFGINILNADLMRIFRAAASAMTDRLTVISDAVTSIDAKEDHAHLTLSSGEMVRTGLVVGADGRRSRVRESAGISVRNWSYPQSAIVLNFGHQRDHDGVSTEFHTRTGPFTQVPLPGRRSSLVWVERPETADLIVSARPDRLSRMIEDRLHSILGAVEVEGEPQSFPLSGAAASRFGAERRVLVGEAAHVFPPIGAQGLNLGLRDVIDLIKAAERHRDDLGGRRMTADYDRARGADIATRTAAVDLLNRSLLSGLLPVQLARSAGVSLLSRLPLLRRTLMREGVEPGSSFRLPARSARRDDRPSSV</sequence>
<dbReference type="InterPro" id="IPR051205">
    <property type="entry name" value="UbiH/COQ6_monooxygenase"/>
</dbReference>
<dbReference type="NCBIfam" id="NF005691">
    <property type="entry name" value="PRK07494.1"/>
    <property type="match status" value="1"/>
</dbReference>
<feature type="region of interest" description="Disordered" evidence="8">
    <location>
        <begin position="385"/>
        <end position="405"/>
    </location>
</feature>
<dbReference type="Proteomes" id="UP000078529">
    <property type="component" value="Unassembled WGS sequence"/>
</dbReference>
<reference evidence="10 11" key="1">
    <citation type="journal article" date="2016" name="Front. Microbiol.">
        <title>Genomic Resource of Rice Seed Associated Bacteria.</title>
        <authorList>
            <person name="Midha S."/>
            <person name="Bansal K."/>
            <person name="Sharma S."/>
            <person name="Kumar N."/>
            <person name="Patil P.P."/>
            <person name="Chaudhry V."/>
            <person name="Patil P.B."/>
        </authorList>
    </citation>
    <scope>NUCLEOTIDE SEQUENCE [LARGE SCALE GENOMIC DNA]</scope>
    <source>
        <strain evidence="10 11">NS365</strain>
    </source>
</reference>
<evidence type="ECO:0000256" key="1">
    <source>
        <dbReference type="ARBA" id="ARBA00001974"/>
    </source>
</evidence>
<evidence type="ECO:0000313" key="11">
    <source>
        <dbReference type="Proteomes" id="UP000078529"/>
    </source>
</evidence>
<dbReference type="Gene3D" id="3.50.50.60">
    <property type="entry name" value="FAD/NAD(P)-binding domain"/>
    <property type="match status" value="2"/>
</dbReference>
<dbReference type="Pfam" id="PF01494">
    <property type="entry name" value="FAD_binding_3"/>
    <property type="match status" value="1"/>
</dbReference>
<proteinExistence type="inferred from homology"/>
<comment type="pathway">
    <text evidence="2">Cofactor biosynthesis; ubiquinone biosynthesis.</text>
</comment>
<dbReference type="InterPro" id="IPR002938">
    <property type="entry name" value="FAD-bd"/>
</dbReference>
<keyword evidence="5" id="KW-0274">FAD</keyword>
<feature type="domain" description="FAD-binding" evidence="9">
    <location>
        <begin position="7"/>
        <end position="314"/>
    </location>
</feature>
<comment type="cofactor">
    <cofactor evidence="1">
        <name>FAD</name>
        <dbReference type="ChEBI" id="CHEBI:57692"/>
    </cofactor>
</comment>
<dbReference type="NCBIfam" id="TIGR01988">
    <property type="entry name" value="Ubi-OHases"/>
    <property type="match status" value="1"/>
</dbReference>
<keyword evidence="7" id="KW-0503">Monooxygenase</keyword>
<dbReference type="PANTHER" id="PTHR43876:SF7">
    <property type="entry name" value="UBIQUINONE BIOSYNTHESIS MONOOXYGENASE COQ6, MITOCHONDRIAL"/>
    <property type="match status" value="1"/>
</dbReference>
<comment type="similarity">
    <text evidence="3">Belongs to the UbiH/COQ6 family.</text>
</comment>
<evidence type="ECO:0000256" key="7">
    <source>
        <dbReference type="ARBA" id="ARBA00023033"/>
    </source>
</evidence>
<protein>
    <submittedName>
        <fullName evidence="10">2-octaprenyl-6-methoxyphenyl hydroxylase</fullName>
    </submittedName>
</protein>
<comment type="caution">
    <text evidence="10">The sequence shown here is derived from an EMBL/GenBank/DDBJ whole genome shotgun (WGS) entry which is preliminary data.</text>
</comment>
<dbReference type="GO" id="GO:0006744">
    <property type="term" value="P:ubiquinone biosynthetic process"/>
    <property type="evidence" value="ECO:0007669"/>
    <property type="project" value="UniProtKB-UniPathway"/>
</dbReference>
<dbReference type="InterPro" id="IPR036188">
    <property type="entry name" value="FAD/NAD-bd_sf"/>
</dbReference>
<evidence type="ECO:0000256" key="8">
    <source>
        <dbReference type="SAM" id="MobiDB-lite"/>
    </source>
</evidence>
<dbReference type="RefSeq" id="WP_058598406.1">
    <property type="nucleotide sequence ID" value="NZ_LDQA01000001.1"/>
</dbReference>
<dbReference type="EMBL" id="LDQA01000001">
    <property type="protein sequence ID" value="KTR08548.1"/>
    <property type="molecule type" value="Genomic_DNA"/>
</dbReference>
<keyword evidence="4" id="KW-0285">Flavoprotein</keyword>
<evidence type="ECO:0000256" key="4">
    <source>
        <dbReference type="ARBA" id="ARBA00022630"/>
    </source>
</evidence>
<evidence type="ECO:0000256" key="2">
    <source>
        <dbReference type="ARBA" id="ARBA00004749"/>
    </source>
</evidence>
<dbReference type="PATRIC" id="fig|401562.4.peg.205"/>
<feature type="compositionally biased region" description="Basic and acidic residues" evidence="8">
    <location>
        <begin position="396"/>
        <end position="405"/>
    </location>
</feature>
<dbReference type="GO" id="GO:0016705">
    <property type="term" value="F:oxidoreductase activity, acting on paired donors, with incorporation or reduction of molecular oxygen"/>
    <property type="evidence" value="ECO:0007669"/>
    <property type="project" value="InterPro"/>
</dbReference>
<evidence type="ECO:0000256" key="3">
    <source>
        <dbReference type="ARBA" id="ARBA00005349"/>
    </source>
</evidence>
<dbReference type="PANTHER" id="PTHR43876">
    <property type="entry name" value="UBIQUINONE BIOSYNTHESIS MONOOXYGENASE COQ6, MITOCHONDRIAL"/>
    <property type="match status" value="1"/>
</dbReference>
<dbReference type="AlphaFoldDB" id="A0A147DBJ9"/>
<evidence type="ECO:0000313" key="10">
    <source>
        <dbReference type="EMBL" id="KTR08548.1"/>
    </source>
</evidence>
<evidence type="ECO:0000259" key="9">
    <source>
        <dbReference type="Pfam" id="PF01494"/>
    </source>
</evidence>
<evidence type="ECO:0000256" key="6">
    <source>
        <dbReference type="ARBA" id="ARBA00023002"/>
    </source>
</evidence>
<keyword evidence="6" id="KW-0560">Oxidoreductase</keyword>
<dbReference type="InterPro" id="IPR010971">
    <property type="entry name" value="UbiH/COQ6"/>
</dbReference>
<keyword evidence="11" id="KW-1185">Reference proteome</keyword>
<gene>
    <name evidence="10" type="ORF">NS365_01020</name>
</gene>
<dbReference type="SUPFAM" id="SSF51905">
    <property type="entry name" value="FAD/NAD(P)-binding domain"/>
    <property type="match status" value="1"/>
</dbReference>
<dbReference type="PRINTS" id="PR00420">
    <property type="entry name" value="RNGMNOXGNASE"/>
</dbReference>
<dbReference type="GO" id="GO:0004497">
    <property type="term" value="F:monooxygenase activity"/>
    <property type="evidence" value="ECO:0007669"/>
    <property type="project" value="UniProtKB-KW"/>
</dbReference>
<evidence type="ECO:0000256" key="5">
    <source>
        <dbReference type="ARBA" id="ARBA00022827"/>
    </source>
</evidence>
<dbReference type="GO" id="GO:0071949">
    <property type="term" value="F:FAD binding"/>
    <property type="evidence" value="ECO:0007669"/>
    <property type="project" value="InterPro"/>
</dbReference>
<organism evidence="10 11">
    <name type="scientific">Aureimonas ureilytica</name>
    <dbReference type="NCBI Taxonomy" id="401562"/>
    <lineage>
        <taxon>Bacteria</taxon>
        <taxon>Pseudomonadati</taxon>
        <taxon>Pseudomonadota</taxon>
        <taxon>Alphaproteobacteria</taxon>
        <taxon>Hyphomicrobiales</taxon>
        <taxon>Aurantimonadaceae</taxon>
        <taxon>Aureimonas</taxon>
    </lineage>
</organism>
<dbReference type="UniPathway" id="UPA00232"/>
<accession>A0A147DBJ9</accession>
<name>A0A147DBJ9_9HYPH</name>